<keyword evidence="2" id="KW-1185">Reference proteome</keyword>
<evidence type="ECO:0000313" key="1">
    <source>
        <dbReference type="EMBL" id="KAG6593594.1"/>
    </source>
</evidence>
<organism evidence="1 2">
    <name type="scientific">Cucurbita argyrosperma subsp. sororia</name>
    <dbReference type="NCBI Taxonomy" id="37648"/>
    <lineage>
        <taxon>Eukaryota</taxon>
        <taxon>Viridiplantae</taxon>
        <taxon>Streptophyta</taxon>
        <taxon>Embryophyta</taxon>
        <taxon>Tracheophyta</taxon>
        <taxon>Spermatophyta</taxon>
        <taxon>Magnoliopsida</taxon>
        <taxon>eudicotyledons</taxon>
        <taxon>Gunneridae</taxon>
        <taxon>Pentapetalae</taxon>
        <taxon>rosids</taxon>
        <taxon>fabids</taxon>
        <taxon>Cucurbitales</taxon>
        <taxon>Cucurbitaceae</taxon>
        <taxon>Cucurbiteae</taxon>
        <taxon>Cucurbita</taxon>
    </lineage>
</organism>
<dbReference type="AlphaFoldDB" id="A0AAV6NA07"/>
<accession>A0AAV6NA07</accession>
<sequence length="421" mass="47413">MKAMAASSRPVQISHGTCFLSFSRQINTFCRPRRRLCYTNSKGLKWFGYGVCVSPPSFEVAAVAGRRERAQVSAAWDEGPYELLPNGKIQYLDEQDVVTFLDPPKELIPLDPTTYNPAAYLWKKIEVIPEERRHNLLHLLSPRCISRAWGIAGTRYDDPKLVKKMASSLLQNKDGTTLEYYNCIKSGGQIPIAWINHFKKALFSCNDGKTYGRFIGMGLAGFANSFNPLYFEVKQLKEVMSTEHPCDLAYEFGDGLFDFHDYPEGFPASVKHRYPFNDHLVVYVRFLGPGVLVGQAWQEGKALEQSTRRGQSLPSYFTAANLEVVPTNFRRLRLPSLCFSPTLLSVEILENFWCCLCSLSNQDYLEKITKLQGYLDEVKKIVRESCSEEVLEVALSSVSSLISILSSMASSSSSTKLHSSL</sequence>
<feature type="non-terminal residue" evidence="1">
    <location>
        <position position="1"/>
    </location>
</feature>
<name>A0AAV6NA07_9ROSI</name>
<dbReference type="PANTHER" id="PTHR37201:SF1">
    <property type="entry name" value="WD REPEAT PROTEIN"/>
    <property type="match status" value="1"/>
</dbReference>
<protein>
    <submittedName>
        <fullName evidence="1">Pyrophosphate--fructose 6-phosphate 1-phosphotransferase subunit alpha</fullName>
    </submittedName>
</protein>
<comment type="caution">
    <text evidence="1">The sequence shown here is derived from an EMBL/GenBank/DDBJ whole genome shotgun (WGS) entry which is preliminary data.</text>
</comment>
<dbReference type="EMBL" id="JAGKQH010000008">
    <property type="protein sequence ID" value="KAG6593594.1"/>
    <property type="molecule type" value="Genomic_DNA"/>
</dbReference>
<reference evidence="1 2" key="1">
    <citation type="journal article" date="2021" name="Hortic Res">
        <title>The domestication of Cucurbita argyrosperma as revealed by the genome of its wild relative.</title>
        <authorList>
            <person name="Barrera-Redondo J."/>
            <person name="Sanchez-de la Vega G."/>
            <person name="Aguirre-Liguori J.A."/>
            <person name="Castellanos-Morales G."/>
            <person name="Gutierrez-Guerrero Y.T."/>
            <person name="Aguirre-Dugua X."/>
            <person name="Aguirre-Planter E."/>
            <person name="Tenaillon M.I."/>
            <person name="Lira-Saade R."/>
            <person name="Eguiarte L.E."/>
        </authorList>
    </citation>
    <scope>NUCLEOTIDE SEQUENCE [LARGE SCALE GENOMIC DNA]</scope>
    <source>
        <strain evidence="1">JBR-2021</strain>
    </source>
</reference>
<gene>
    <name evidence="1" type="primary">PFP-ALPHA</name>
    <name evidence="1" type="ORF">SDJN03_13070</name>
</gene>
<dbReference type="PANTHER" id="PTHR37201">
    <property type="entry name" value="WD REPEAT PROTEIN"/>
    <property type="match status" value="1"/>
</dbReference>
<proteinExistence type="predicted"/>
<evidence type="ECO:0000313" key="2">
    <source>
        <dbReference type="Proteomes" id="UP000685013"/>
    </source>
</evidence>
<dbReference type="Proteomes" id="UP000685013">
    <property type="component" value="Chromosome 8"/>
</dbReference>